<evidence type="ECO:0000256" key="3">
    <source>
        <dbReference type="ARBA" id="ARBA00023186"/>
    </source>
</evidence>
<proteinExistence type="inferred from homology"/>
<evidence type="ECO:0000256" key="4">
    <source>
        <dbReference type="ARBA" id="ARBA00034320"/>
    </source>
</evidence>
<dbReference type="GO" id="GO:0016787">
    <property type="term" value="F:hydrolase activity"/>
    <property type="evidence" value="ECO:0007669"/>
    <property type="project" value="UniProtKB-KW"/>
</dbReference>
<keyword evidence="9" id="KW-1185">Reference proteome</keyword>
<dbReference type="InterPro" id="IPR027417">
    <property type="entry name" value="P-loop_NTPase"/>
</dbReference>
<evidence type="ECO:0000256" key="2">
    <source>
        <dbReference type="ARBA" id="ARBA00022801"/>
    </source>
</evidence>
<dbReference type="Gene3D" id="3.40.50.300">
    <property type="entry name" value="P-loop containing nucleotide triphosphate hydrolases"/>
    <property type="match status" value="2"/>
</dbReference>
<comment type="catalytic activity">
    <reaction evidence="5">
        <text>GTP + H2O = GDP + phosphate + H(+)</text>
        <dbReference type="Rhea" id="RHEA:19669"/>
        <dbReference type="ChEBI" id="CHEBI:15377"/>
        <dbReference type="ChEBI" id="CHEBI:15378"/>
        <dbReference type="ChEBI" id="CHEBI:37565"/>
        <dbReference type="ChEBI" id="CHEBI:43474"/>
        <dbReference type="ChEBI" id="CHEBI:58189"/>
    </reaction>
    <physiologicalReaction direction="left-to-right" evidence="5">
        <dbReference type="Rhea" id="RHEA:19670"/>
    </physiologicalReaction>
</comment>
<evidence type="ECO:0000256" key="6">
    <source>
        <dbReference type="SAM" id="MobiDB-lite"/>
    </source>
</evidence>
<dbReference type="SUPFAM" id="SSF52540">
    <property type="entry name" value="P-loop containing nucleoside triphosphate hydrolases"/>
    <property type="match status" value="1"/>
</dbReference>
<dbReference type="InterPro" id="IPR003495">
    <property type="entry name" value="CobW/HypB/UreG_nucleotide-bd"/>
</dbReference>
<comment type="similarity">
    <text evidence="4">Belongs to the SIMIBI class G3E GTPase family. ZNG1 subfamily.</text>
</comment>
<dbReference type="EMBL" id="CYKH01001652">
    <property type="protein sequence ID" value="CUG88553.1"/>
    <property type="molecule type" value="Genomic_DNA"/>
</dbReference>
<evidence type="ECO:0000259" key="7">
    <source>
        <dbReference type="SMART" id="SM00833"/>
    </source>
</evidence>
<dbReference type="InterPro" id="IPR051927">
    <property type="entry name" value="Zn_Chap_cDPG_Synth"/>
</dbReference>
<dbReference type="PANTHER" id="PTHR43603:SF1">
    <property type="entry name" value="ZINC-REGULATED GTPASE METALLOPROTEIN ACTIVATOR 1"/>
    <property type="match status" value="1"/>
</dbReference>
<dbReference type="GO" id="GO:0000166">
    <property type="term" value="F:nucleotide binding"/>
    <property type="evidence" value="ECO:0007669"/>
    <property type="project" value="UniProtKB-KW"/>
</dbReference>
<evidence type="ECO:0000313" key="8">
    <source>
        <dbReference type="EMBL" id="CUG88553.1"/>
    </source>
</evidence>
<protein>
    <submittedName>
        <fullName evidence="8">Cobalamin biosynthesis protein, putative</fullName>
    </submittedName>
</protein>
<dbReference type="VEuPathDB" id="TriTrypDB:BSAL_15985"/>
<accession>A0A0S4JDM3</accession>
<dbReference type="PANTHER" id="PTHR43603">
    <property type="entry name" value="COBW DOMAIN-CONTAINING PROTEIN DDB_G0274527"/>
    <property type="match status" value="1"/>
</dbReference>
<feature type="compositionally biased region" description="Basic and acidic residues" evidence="6">
    <location>
        <begin position="267"/>
        <end position="280"/>
    </location>
</feature>
<dbReference type="Gene3D" id="3.30.1220.10">
    <property type="entry name" value="CobW-like, C-terminal domain"/>
    <property type="match status" value="1"/>
</dbReference>
<dbReference type="Proteomes" id="UP000051952">
    <property type="component" value="Unassembled WGS sequence"/>
</dbReference>
<evidence type="ECO:0000256" key="5">
    <source>
        <dbReference type="ARBA" id="ARBA00049117"/>
    </source>
</evidence>
<dbReference type="InterPro" id="IPR036627">
    <property type="entry name" value="CobW-likC_sf"/>
</dbReference>
<evidence type="ECO:0000256" key="1">
    <source>
        <dbReference type="ARBA" id="ARBA00022741"/>
    </source>
</evidence>
<feature type="region of interest" description="Disordered" evidence="6">
    <location>
        <begin position="407"/>
        <end position="450"/>
    </location>
</feature>
<dbReference type="SMART" id="SM00833">
    <property type="entry name" value="CobW_C"/>
    <property type="match status" value="1"/>
</dbReference>
<dbReference type="InterPro" id="IPR011629">
    <property type="entry name" value="CobW-like_C"/>
</dbReference>
<feature type="compositionally biased region" description="Basic residues" evidence="6">
    <location>
        <begin position="19"/>
        <end position="30"/>
    </location>
</feature>
<gene>
    <name evidence="8" type="ORF">BSAL_15985</name>
</gene>
<dbReference type="AlphaFoldDB" id="A0A0S4JDM3"/>
<keyword evidence="3" id="KW-0143">Chaperone</keyword>
<feature type="region of interest" description="Disordered" evidence="6">
    <location>
        <begin position="240"/>
        <end position="281"/>
    </location>
</feature>
<dbReference type="SUPFAM" id="SSF90002">
    <property type="entry name" value="Hypothetical protein YjiA, C-terminal domain"/>
    <property type="match status" value="1"/>
</dbReference>
<name>A0A0S4JDM3_BODSA</name>
<organism evidence="8 9">
    <name type="scientific">Bodo saltans</name>
    <name type="common">Flagellated protozoan</name>
    <dbReference type="NCBI Taxonomy" id="75058"/>
    <lineage>
        <taxon>Eukaryota</taxon>
        <taxon>Discoba</taxon>
        <taxon>Euglenozoa</taxon>
        <taxon>Kinetoplastea</taxon>
        <taxon>Metakinetoplastina</taxon>
        <taxon>Eubodonida</taxon>
        <taxon>Bodonidae</taxon>
        <taxon>Bodo</taxon>
    </lineage>
</organism>
<keyword evidence="1" id="KW-0547">Nucleotide-binding</keyword>
<evidence type="ECO:0000313" key="9">
    <source>
        <dbReference type="Proteomes" id="UP000051952"/>
    </source>
</evidence>
<reference evidence="9" key="1">
    <citation type="submission" date="2015-09" db="EMBL/GenBank/DDBJ databases">
        <authorList>
            <consortium name="Pathogen Informatics"/>
        </authorList>
    </citation>
    <scope>NUCLEOTIDE SEQUENCE [LARGE SCALE GENOMIC DNA]</scope>
    <source>
        <strain evidence="9">Lake Konstanz</strain>
    </source>
</reference>
<keyword evidence="2" id="KW-0378">Hydrolase</keyword>
<feature type="region of interest" description="Disordered" evidence="6">
    <location>
        <begin position="1"/>
        <end position="36"/>
    </location>
</feature>
<dbReference type="Pfam" id="PF07683">
    <property type="entry name" value="CobW_C"/>
    <property type="match status" value="1"/>
</dbReference>
<feature type="domain" description="CobW C-terminal" evidence="7">
    <location>
        <begin position="203"/>
        <end position="378"/>
    </location>
</feature>
<dbReference type="OrthoDB" id="272672at2759"/>
<feature type="compositionally biased region" description="Basic residues" evidence="6">
    <location>
        <begin position="418"/>
        <end position="429"/>
    </location>
</feature>
<sequence>MLPDKGHTAKKSAAPAATKGRKHHTPRTTRKAAPPRAELPVTLLSGFLGSGKTSLLRHVLHHRHGLRVAVILNEISEINRAAMAIDPKAKDEKEDQSIGELLIQQIEFANVVVLNKLDIVTGEDTLEGALSPAHGAAIGELKGLVRSINPTALIVPATQCAIAVREVLASCRFSEDWAKGVAGWMEDIESGITHTPETLEYGIGSFLYTADRPFHPQRLHDWVDRLYFWNEIAFEDLDAPQEGDEEDDDDEDADDDDGAACAASPPQHHEAVPQKPDRSVSTDIAPMNAEGFQEFGAKEKLVRDAAYGNFFRSKGFIWLGNPDRVDHVMEWSQAGTVLNLQYSSTWDNFSTQIRGQRLVFIGQGIKKDELKRDLDELLLTEEEWGKLQRGEYNETPLPDPFEPFPVAIDNGDDNHHDHDHHHHHHHHHDHASGAACSLQNQKNSRKRSRD</sequence>
<dbReference type="Pfam" id="PF02492">
    <property type="entry name" value="cobW"/>
    <property type="match status" value="1"/>
</dbReference>
<feature type="compositionally biased region" description="Acidic residues" evidence="6">
    <location>
        <begin position="240"/>
        <end position="258"/>
    </location>
</feature>